<dbReference type="GO" id="GO:2000234">
    <property type="term" value="P:positive regulation of rRNA processing"/>
    <property type="evidence" value="ECO:0007669"/>
    <property type="project" value="TreeGrafter"/>
</dbReference>
<evidence type="ECO:0000256" key="5">
    <source>
        <dbReference type="ARBA" id="ARBA00022737"/>
    </source>
</evidence>
<dbReference type="SMART" id="SM00320">
    <property type="entry name" value="WD40"/>
    <property type="match status" value="2"/>
</dbReference>
<evidence type="ECO:0000256" key="6">
    <source>
        <dbReference type="ARBA" id="ARBA00023163"/>
    </source>
</evidence>
<feature type="repeat" description="WD" evidence="8">
    <location>
        <begin position="253"/>
        <end position="294"/>
    </location>
</feature>
<evidence type="ECO:0000313" key="9">
    <source>
        <dbReference type="EMBL" id="QPG75886.1"/>
    </source>
</evidence>
<dbReference type="InterPro" id="IPR001680">
    <property type="entry name" value="WD40_rpt"/>
</dbReference>
<proteinExistence type="predicted"/>
<keyword evidence="7" id="KW-0539">Nucleus</keyword>
<keyword evidence="2" id="KW-0690">Ribosome biogenesis</keyword>
<dbReference type="InterPro" id="IPR053826">
    <property type="entry name" value="WDR75"/>
</dbReference>
<keyword evidence="5" id="KW-0677">Repeat</keyword>
<gene>
    <name evidence="9" type="ORF">FOA43_003272</name>
</gene>
<dbReference type="KEGG" id="bnn:FOA43_003272"/>
<dbReference type="InterPro" id="IPR015943">
    <property type="entry name" value="WD40/YVTN_repeat-like_dom_sf"/>
</dbReference>
<organism evidence="9 10">
    <name type="scientific">Eeniella nana</name>
    <name type="common">Yeast</name>
    <name type="synonym">Brettanomyces nanus</name>
    <dbReference type="NCBI Taxonomy" id="13502"/>
    <lineage>
        <taxon>Eukaryota</taxon>
        <taxon>Fungi</taxon>
        <taxon>Dikarya</taxon>
        <taxon>Ascomycota</taxon>
        <taxon>Saccharomycotina</taxon>
        <taxon>Pichiomycetes</taxon>
        <taxon>Pichiales</taxon>
        <taxon>Pichiaceae</taxon>
        <taxon>Brettanomyces</taxon>
    </lineage>
</organism>
<evidence type="ECO:0000256" key="3">
    <source>
        <dbReference type="ARBA" id="ARBA00022552"/>
    </source>
</evidence>
<name>A0A875S3H9_EENNA</name>
<dbReference type="SUPFAM" id="SSF82171">
    <property type="entry name" value="DPP6 N-terminal domain-like"/>
    <property type="match status" value="1"/>
</dbReference>
<reference evidence="9" key="1">
    <citation type="submission" date="2020-10" db="EMBL/GenBank/DDBJ databases">
        <authorList>
            <person name="Roach M.J.R."/>
        </authorList>
    </citation>
    <scope>NUCLEOTIDE SEQUENCE</scope>
    <source>
        <strain evidence="9">CBS 1945</strain>
    </source>
</reference>
<comment type="subcellular location">
    <subcellularLocation>
        <location evidence="1">Nucleus</location>
        <location evidence="1">Nucleolus</location>
    </subcellularLocation>
</comment>
<dbReference type="PANTHER" id="PTHR44215">
    <property type="entry name" value="WD REPEAT-CONTAINING PROTEIN 75"/>
    <property type="match status" value="1"/>
</dbReference>
<dbReference type="Proteomes" id="UP000662931">
    <property type="component" value="Chromosome 4"/>
</dbReference>
<dbReference type="GO" id="GO:0006364">
    <property type="term" value="P:rRNA processing"/>
    <property type="evidence" value="ECO:0007669"/>
    <property type="project" value="UniProtKB-KW"/>
</dbReference>
<dbReference type="PANTHER" id="PTHR44215:SF1">
    <property type="entry name" value="WD REPEAT-CONTAINING PROTEIN 75"/>
    <property type="match status" value="1"/>
</dbReference>
<accession>A0A875S3H9</accession>
<evidence type="ECO:0000256" key="1">
    <source>
        <dbReference type="ARBA" id="ARBA00004604"/>
    </source>
</evidence>
<keyword evidence="6" id="KW-0804">Transcription</keyword>
<keyword evidence="10" id="KW-1185">Reference proteome</keyword>
<dbReference type="GO" id="GO:0003723">
    <property type="term" value="F:RNA binding"/>
    <property type="evidence" value="ECO:0007669"/>
    <property type="project" value="InterPro"/>
</dbReference>
<dbReference type="RefSeq" id="XP_038779451.1">
    <property type="nucleotide sequence ID" value="XM_038923523.1"/>
</dbReference>
<dbReference type="Pfam" id="PF23869">
    <property type="entry name" value="Beta-prop_WDR75_1st"/>
    <property type="match status" value="1"/>
</dbReference>
<dbReference type="GO" id="GO:0032040">
    <property type="term" value="C:small-subunit processome"/>
    <property type="evidence" value="ECO:0007669"/>
    <property type="project" value="InterPro"/>
</dbReference>
<evidence type="ECO:0000256" key="4">
    <source>
        <dbReference type="ARBA" id="ARBA00022574"/>
    </source>
</evidence>
<protein>
    <submittedName>
        <fullName evidence="9">Uncharacterized protein</fullName>
    </submittedName>
</protein>
<evidence type="ECO:0000256" key="7">
    <source>
        <dbReference type="ARBA" id="ARBA00023242"/>
    </source>
</evidence>
<dbReference type="PROSITE" id="PS50082">
    <property type="entry name" value="WD_REPEATS_2"/>
    <property type="match status" value="1"/>
</dbReference>
<dbReference type="AlphaFoldDB" id="A0A875S3H9"/>
<evidence type="ECO:0000256" key="2">
    <source>
        <dbReference type="ARBA" id="ARBA00022517"/>
    </source>
</evidence>
<keyword evidence="3" id="KW-0698">rRNA processing</keyword>
<dbReference type="GeneID" id="62196672"/>
<dbReference type="PROSITE" id="PS50294">
    <property type="entry name" value="WD_REPEATS_REGION"/>
    <property type="match status" value="1"/>
</dbReference>
<keyword evidence="4 8" id="KW-0853">WD repeat</keyword>
<dbReference type="OrthoDB" id="4096at2759"/>
<dbReference type="SUPFAM" id="SSF69322">
    <property type="entry name" value="Tricorn protease domain 2"/>
    <property type="match status" value="1"/>
</dbReference>
<evidence type="ECO:0000313" key="10">
    <source>
        <dbReference type="Proteomes" id="UP000662931"/>
    </source>
</evidence>
<sequence length="839" mass="94150">MVTADWNLAFNSGGKLLSRGHVITPDGKFAIAIFKTHLRVYSLSTRQSIRSIKLNRDLSDVVDSKLSNANSCLLYLFTSSNEILAVNWRDKSLTNAIVKNYSVKTIESDGKNSFGQILKLVNFNDKEDEFLLIFGKPTTSLHSAHSRSLIKISIKEEVSSEELATVDNVLLFNKSTDGKSLVFVTNTSDVYYTSLVESENQVQVNLHQIPFAYKSTICSVAISNGEAPMAALGTVSGVIQLLYLTSHSEQRLLKWHVDQVKAVEFNSDGSYLISGGIEKVLVFWQLDTEKQQFLPRLNGCINQITIDDRIGQLYGITLELSDGNTSDEKYMEFLVLNALDLSSKLDVNGLRPHFSTNLDKTIQRDDRRMKKLDIQLDEESLTKIRHNFTTDFEIHPTTKSMYLPSGARIQVYDIVKNDQVFVTTMARTLQQGKVRSETSIQDPSIDHFAFTQDGNWMCTFDKLATPKLDHLMSENDVKYSLKFWKYIASSSTSLSDNPHWELCTKIIDPHGSSVPIASIISAPVTYCGGLAFVTADTKGGLRLWRPRIPKEIYAKLGNKKLEQTAWTLRKFRSGNGRLETTSIDISWSGDASVIVVGQENAITLVDVNNFEEIKETPLPSLADGRIRALKIVGYNLIMLTKERLISFNLLTYQINQLCVRVHSPIGGKSLLAVDDDRNLVCFCVNYYSHSDQTQESSSLTYPLRSRIFVFEPSKLKPVYIADHSSPISCVKYSKGHSGFVLLDIDAKVGILNAVTSKFLFEEEEKKQLDKAYEMNTLLSNAQIVAKVAKESANKSVSTIEDDEELFTRRTLNPDSLEPVLENMEGLSVEALFDRVMNLL</sequence>
<evidence type="ECO:0000256" key="8">
    <source>
        <dbReference type="PROSITE-ProRule" id="PRU00221"/>
    </source>
</evidence>
<dbReference type="EMBL" id="CP064815">
    <property type="protein sequence ID" value="QPG75886.1"/>
    <property type="molecule type" value="Genomic_DNA"/>
</dbReference>
<dbReference type="Gene3D" id="2.130.10.10">
    <property type="entry name" value="YVTN repeat-like/Quinoprotein amine dehydrogenase"/>
    <property type="match status" value="1"/>
</dbReference>
<dbReference type="GO" id="GO:0045943">
    <property type="term" value="P:positive regulation of transcription by RNA polymerase I"/>
    <property type="evidence" value="ECO:0007669"/>
    <property type="project" value="InterPro"/>
</dbReference>